<protein>
    <submittedName>
        <fullName evidence="1">Uncharacterized protein</fullName>
    </submittedName>
</protein>
<comment type="caution">
    <text evidence="1">The sequence shown here is derived from an EMBL/GenBank/DDBJ whole genome shotgun (WGS) entry which is preliminary data.</text>
</comment>
<gene>
    <name evidence="1" type="ORF">ACFQ5N_00030</name>
</gene>
<evidence type="ECO:0000313" key="2">
    <source>
        <dbReference type="Proteomes" id="UP001597241"/>
    </source>
</evidence>
<sequence length="50" mass="5617">MKNTTLQNKKSATLKSKNCTTRINIVTLYPGFSYKNSKGEKIVPEKLVSL</sequence>
<dbReference type="RefSeq" id="WP_386806694.1">
    <property type="nucleotide sequence ID" value="NZ_JBHTMV010000001.1"/>
</dbReference>
<name>A0ABW3WKK8_9FLAO</name>
<dbReference type="Proteomes" id="UP001597241">
    <property type="component" value="Unassembled WGS sequence"/>
</dbReference>
<reference evidence="2" key="1">
    <citation type="journal article" date="2019" name="Int. J. Syst. Evol. Microbiol.">
        <title>The Global Catalogue of Microorganisms (GCM) 10K type strain sequencing project: providing services to taxonomists for standard genome sequencing and annotation.</title>
        <authorList>
            <consortium name="The Broad Institute Genomics Platform"/>
            <consortium name="The Broad Institute Genome Sequencing Center for Infectious Disease"/>
            <person name="Wu L."/>
            <person name="Ma J."/>
        </authorList>
    </citation>
    <scope>NUCLEOTIDE SEQUENCE [LARGE SCALE GENOMIC DNA]</scope>
    <source>
        <strain evidence="2">CCUG 62221</strain>
    </source>
</reference>
<keyword evidence="2" id="KW-1185">Reference proteome</keyword>
<accession>A0ABW3WKK8</accession>
<dbReference type="EMBL" id="JBHTMV010000001">
    <property type="protein sequence ID" value="MFD1292208.1"/>
    <property type="molecule type" value="Genomic_DNA"/>
</dbReference>
<proteinExistence type="predicted"/>
<evidence type="ECO:0000313" key="1">
    <source>
        <dbReference type="EMBL" id="MFD1292208.1"/>
    </source>
</evidence>
<organism evidence="1 2">
    <name type="scientific">Lutibacter holmesii</name>
    <dbReference type="NCBI Taxonomy" id="1137985"/>
    <lineage>
        <taxon>Bacteria</taxon>
        <taxon>Pseudomonadati</taxon>
        <taxon>Bacteroidota</taxon>
        <taxon>Flavobacteriia</taxon>
        <taxon>Flavobacteriales</taxon>
        <taxon>Flavobacteriaceae</taxon>
        <taxon>Lutibacter</taxon>
    </lineage>
</organism>